<dbReference type="SUPFAM" id="SSF140500">
    <property type="entry name" value="BAS1536-like"/>
    <property type="match status" value="1"/>
</dbReference>
<reference evidence="2 4" key="3">
    <citation type="submission" date="2024-01" db="EMBL/GenBank/DDBJ databases">
        <title>Survival strategy associated with biotechnological potential of Virgibacillus dokdonensis T4.6 isolated from salt-fermented shrimp paste.</title>
        <authorList>
            <person name="Doan T.V."/>
            <person name="Quach N.T."/>
            <person name="Phi Q.-T."/>
        </authorList>
    </citation>
    <scope>NUCLEOTIDE SEQUENCE [LARGE SCALE GENOMIC DNA]</scope>
    <source>
        <strain evidence="2 4">T4.6</strain>
    </source>
</reference>
<dbReference type="Pfam" id="PF09388">
    <property type="entry name" value="SpoOE-like"/>
    <property type="match status" value="1"/>
</dbReference>
<dbReference type="Gene3D" id="4.10.280.10">
    <property type="entry name" value="Helix-loop-helix DNA-binding domain"/>
    <property type="match status" value="1"/>
</dbReference>
<evidence type="ECO:0000313" key="4">
    <source>
        <dbReference type="Proteomes" id="UP001356080"/>
    </source>
</evidence>
<dbReference type="GO" id="GO:0046983">
    <property type="term" value="F:protein dimerization activity"/>
    <property type="evidence" value="ECO:0007669"/>
    <property type="project" value="InterPro"/>
</dbReference>
<dbReference type="EMBL" id="CP018622">
    <property type="protein sequence ID" value="AUJ26852.1"/>
    <property type="molecule type" value="Genomic_DNA"/>
</dbReference>
<accession>A0A2K9J4G8</accession>
<proteinExistence type="predicted"/>
<dbReference type="EMBL" id="JAZHPM010000030">
    <property type="protein sequence ID" value="MEF2293359.1"/>
    <property type="molecule type" value="Genomic_DNA"/>
</dbReference>
<dbReference type="Proteomes" id="UP000234237">
    <property type="component" value="Chromosome"/>
</dbReference>
<evidence type="ECO:0000313" key="1">
    <source>
        <dbReference type="EMBL" id="AUJ26852.1"/>
    </source>
</evidence>
<name>A0A2K9J4G8_9BACI</name>
<sequence>MNTTDELLKRIEYLRYRMTEVALEKGFTNLEAIELSQELDKLLNKYDMERQFQSKHTEY</sequence>
<evidence type="ECO:0000313" key="2">
    <source>
        <dbReference type="EMBL" id="MEF2293359.1"/>
    </source>
</evidence>
<dbReference type="KEGG" id="vpn:A21D_03818"/>
<dbReference type="Proteomes" id="UP001356080">
    <property type="component" value="Unassembled WGS sequence"/>
</dbReference>
<dbReference type="InterPro" id="IPR018540">
    <property type="entry name" value="Spo0E-like"/>
</dbReference>
<reference evidence="3" key="2">
    <citation type="submission" date="2016-11" db="EMBL/GenBank/DDBJ databases">
        <title>Complete genome sequence of Virgibacillus pantothenticus 21D, a halophilic bacterium isolated from the deep hypersaline anoxic basin Discovery in the Mediterranean Sea.</title>
        <authorList>
            <person name="Zeaiter Z."/>
            <person name="Booth J.M."/>
            <person name="Prosdocimi E.M."/>
            <person name="Mapelli F."/>
            <person name="Fusi M."/>
            <person name="Daffonchio D."/>
            <person name="Borin S."/>
            <person name="Crotti E."/>
        </authorList>
    </citation>
    <scope>NUCLEOTIDE SEQUENCE [LARGE SCALE GENOMIC DNA]</scope>
    <source>
        <strain evidence="3">21D</strain>
    </source>
</reference>
<organism evidence="1 3">
    <name type="scientific">Virgibacillus dokdonensis</name>
    <dbReference type="NCBI Taxonomy" id="302167"/>
    <lineage>
        <taxon>Bacteria</taxon>
        <taxon>Bacillati</taxon>
        <taxon>Bacillota</taxon>
        <taxon>Bacilli</taxon>
        <taxon>Bacillales</taxon>
        <taxon>Bacillaceae</taxon>
        <taxon>Virgibacillus</taxon>
    </lineage>
</organism>
<dbReference type="RefSeq" id="WP_077704539.1">
    <property type="nucleotide sequence ID" value="NZ_CP018622.1"/>
</dbReference>
<keyword evidence="4" id="KW-1185">Reference proteome</keyword>
<dbReference type="InterPro" id="IPR037208">
    <property type="entry name" value="Spo0E-like_sf"/>
</dbReference>
<protein>
    <submittedName>
        <fullName evidence="2">Aspartyl-phosphate phosphatase Spo0E family protein</fullName>
    </submittedName>
    <submittedName>
        <fullName evidence="1">Spo0E like sporulation regulatory protein</fullName>
    </submittedName>
</protein>
<dbReference type="AlphaFoldDB" id="A0A2K9J4G8"/>
<evidence type="ECO:0000313" key="3">
    <source>
        <dbReference type="Proteomes" id="UP000234237"/>
    </source>
</evidence>
<dbReference type="GO" id="GO:0043937">
    <property type="term" value="P:regulation of sporulation"/>
    <property type="evidence" value="ECO:0007669"/>
    <property type="project" value="InterPro"/>
</dbReference>
<dbReference type="InterPro" id="IPR036638">
    <property type="entry name" value="HLH_DNA-bd_sf"/>
</dbReference>
<gene>
    <name evidence="1" type="ORF">A21D_03818</name>
    <name evidence="2" type="ORF">V2W34_15265</name>
</gene>
<reference evidence="1" key="1">
    <citation type="submission" date="2016-11" db="EMBL/GenBank/DDBJ databases">
        <title>Complete genome sequence of Virgibacillus dokdonensis 21D, a halophilic bacterium isolated from the deep hypersaline anoxic basin Discovery in the Mediterranean Sea.</title>
        <authorList>
            <person name="Zeaiter Z."/>
            <person name="Booth J.M."/>
            <person name="Prosdocimi E.M."/>
            <person name="Mapelli F."/>
            <person name="Fusi M."/>
            <person name="Daffonchio D."/>
            <person name="Borin S."/>
            <person name="Crotti E."/>
        </authorList>
    </citation>
    <scope>NUCLEOTIDE SEQUENCE</scope>
    <source>
        <strain evidence="1">21D</strain>
    </source>
</reference>